<dbReference type="PROSITE" id="PS51257">
    <property type="entry name" value="PROKAR_LIPOPROTEIN"/>
    <property type="match status" value="1"/>
</dbReference>
<evidence type="ECO:0000313" key="7">
    <source>
        <dbReference type="Proteomes" id="UP000005481"/>
    </source>
</evidence>
<keyword evidence="2 4" id="KW-0813">Transport</keyword>
<dbReference type="GO" id="GO:0007155">
    <property type="term" value="P:cell adhesion"/>
    <property type="evidence" value="ECO:0007669"/>
    <property type="project" value="InterPro"/>
</dbReference>
<comment type="caution">
    <text evidence="6">The sequence shown here is derived from an EMBL/GenBank/DDBJ whole genome shotgun (WGS) entry which is preliminary data.</text>
</comment>
<evidence type="ECO:0000256" key="5">
    <source>
        <dbReference type="SAM" id="SignalP"/>
    </source>
</evidence>
<evidence type="ECO:0000256" key="1">
    <source>
        <dbReference type="ARBA" id="ARBA00011028"/>
    </source>
</evidence>
<dbReference type="PRINTS" id="PR00690">
    <property type="entry name" value="ADHESNFAMILY"/>
</dbReference>
<comment type="similarity">
    <text evidence="1 4">Belongs to the bacterial solute-binding protein 9 family.</text>
</comment>
<accession>G9YF48</accession>
<dbReference type="Proteomes" id="UP000005481">
    <property type="component" value="Unassembled WGS sequence"/>
</dbReference>
<dbReference type="PATRIC" id="fig|861450.3.peg.245"/>
<dbReference type="PANTHER" id="PTHR42953:SF3">
    <property type="entry name" value="HIGH-AFFINITY ZINC UPTAKE SYSTEM PROTEIN ZNUA"/>
    <property type="match status" value="1"/>
</dbReference>
<gene>
    <name evidence="6" type="ORF">HMPREF0080_00258</name>
</gene>
<dbReference type="SUPFAM" id="SSF53807">
    <property type="entry name" value="Helical backbone' metal receptor"/>
    <property type="match status" value="1"/>
</dbReference>
<feature type="signal peptide" evidence="5">
    <location>
        <begin position="1"/>
        <end position="22"/>
    </location>
</feature>
<dbReference type="GO" id="GO:0046872">
    <property type="term" value="F:metal ion binding"/>
    <property type="evidence" value="ECO:0007669"/>
    <property type="project" value="InterPro"/>
</dbReference>
<keyword evidence="7" id="KW-1185">Reference proteome</keyword>
<name>G9YF48_9FIRM</name>
<proteinExistence type="inferred from homology"/>
<dbReference type="Gene3D" id="3.40.50.1980">
    <property type="entry name" value="Nitrogenase molybdenum iron protein domain"/>
    <property type="match status" value="2"/>
</dbReference>
<sequence length="306" mass="33863">MDIVKKWLAVAMSAILAVTILAGCGTTQKEESKKDGKLKVAVTFDAMAEFVKAVGKDKVDIITIIPAGTEPHEFEPSTDSMKALATADMLVYNGMGMEPWIEKAVEAAHNDKLVKVEASKGVDAIKNTDPEEVEEHGEYDPHTWLSLRNAATEVANITAALGKADPDNKEFYEQNSREYIAQLNELQQEYEGRFKDAPRREFVTGHAAFAYLCRDFALTQMSVEDVFAEGEPSPKQLAELAEYAKEHHVTTIFAEEMVSPSVSKALAEEVGAKVELLDTIESNKDGKTYLERMKTNLQRIYASLLP</sequence>
<dbReference type="GO" id="GO:0030001">
    <property type="term" value="P:metal ion transport"/>
    <property type="evidence" value="ECO:0007669"/>
    <property type="project" value="InterPro"/>
</dbReference>
<dbReference type="InterPro" id="IPR006128">
    <property type="entry name" value="Lipoprotein_PsaA-like"/>
</dbReference>
<evidence type="ECO:0000256" key="3">
    <source>
        <dbReference type="ARBA" id="ARBA00022729"/>
    </source>
</evidence>
<dbReference type="PRINTS" id="PR00691">
    <property type="entry name" value="ADHESINB"/>
</dbReference>
<organism evidence="6 7">
    <name type="scientific">Anaeroglobus geminatus F0357</name>
    <dbReference type="NCBI Taxonomy" id="861450"/>
    <lineage>
        <taxon>Bacteria</taxon>
        <taxon>Bacillati</taxon>
        <taxon>Bacillota</taxon>
        <taxon>Negativicutes</taxon>
        <taxon>Veillonellales</taxon>
        <taxon>Veillonellaceae</taxon>
        <taxon>Anaeroglobus</taxon>
    </lineage>
</organism>
<protein>
    <submittedName>
        <fullName evidence="6">ABC transporter, substrate-binding protein</fullName>
    </submittedName>
</protein>
<dbReference type="InterPro" id="IPR006129">
    <property type="entry name" value="AdhesinB"/>
</dbReference>
<evidence type="ECO:0000256" key="2">
    <source>
        <dbReference type="ARBA" id="ARBA00022448"/>
    </source>
</evidence>
<dbReference type="PANTHER" id="PTHR42953">
    <property type="entry name" value="HIGH-AFFINITY ZINC UPTAKE SYSTEM PROTEIN ZNUA-RELATED"/>
    <property type="match status" value="1"/>
</dbReference>
<dbReference type="HOGENOM" id="CLU_016838_1_0_9"/>
<dbReference type="AlphaFoldDB" id="G9YF48"/>
<reference evidence="6 7" key="1">
    <citation type="submission" date="2011-08" db="EMBL/GenBank/DDBJ databases">
        <authorList>
            <person name="Weinstock G."/>
            <person name="Sodergren E."/>
            <person name="Clifton S."/>
            <person name="Fulton L."/>
            <person name="Fulton B."/>
            <person name="Courtney L."/>
            <person name="Fronick C."/>
            <person name="Harrison M."/>
            <person name="Strong C."/>
            <person name="Farmer C."/>
            <person name="Delahaunty K."/>
            <person name="Markovic C."/>
            <person name="Hall O."/>
            <person name="Minx P."/>
            <person name="Tomlinson C."/>
            <person name="Mitreva M."/>
            <person name="Hou S."/>
            <person name="Chen J."/>
            <person name="Wollam A."/>
            <person name="Pepin K.H."/>
            <person name="Johnson M."/>
            <person name="Bhonagiri V."/>
            <person name="Zhang X."/>
            <person name="Suruliraj S."/>
            <person name="Warren W."/>
            <person name="Chinwalla A."/>
            <person name="Mardis E.R."/>
            <person name="Wilson R.K."/>
        </authorList>
    </citation>
    <scope>NUCLEOTIDE SEQUENCE [LARGE SCALE GENOMIC DNA]</scope>
    <source>
        <strain evidence="6 7">F0357</strain>
    </source>
</reference>
<dbReference type="EMBL" id="AGCJ01000009">
    <property type="protein sequence ID" value="EHM43383.1"/>
    <property type="molecule type" value="Genomic_DNA"/>
</dbReference>
<keyword evidence="3 5" id="KW-0732">Signal</keyword>
<evidence type="ECO:0000313" key="6">
    <source>
        <dbReference type="EMBL" id="EHM43383.1"/>
    </source>
</evidence>
<dbReference type="STRING" id="861450.HMPREF0080_00258"/>
<dbReference type="Pfam" id="PF01297">
    <property type="entry name" value="ZnuA"/>
    <property type="match status" value="1"/>
</dbReference>
<dbReference type="CDD" id="cd01017">
    <property type="entry name" value="AdcA"/>
    <property type="match status" value="1"/>
</dbReference>
<feature type="chain" id="PRO_5038848888" evidence="5">
    <location>
        <begin position="23"/>
        <end position="306"/>
    </location>
</feature>
<dbReference type="InterPro" id="IPR050492">
    <property type="entry name" value="Bact_metal-bind_prot9"/>
</dbReference>
<dbReference type="InterPro" id="IPR006127">
    <property type="entry name" value="ZnuA-like"/>
</dbReference>
<evidence type="ECO:0000256" key="4">
    <source>
        <dbReference type="RuleBase" id="RU003512"/>
    </source>
</evidence>
<dbReference type="eggNOG" id="COG0803">
    <property type="taxonomic scope" value="Bacteria"/>
</dbReference>